<evidence type="ECO:0000313" key="2">
    <source>
        <dbReference type="EMBL" id="KAJ3607790.1"/>
    </source>
</evidence>
<feature type="compositionally biased region" description="Pro residues" evidence="1">
    <location>
        <begin position="222"/>
        <end position="248"/>
    </location>
</feature>
<sequence length="413" mass="45546">MSTAAAATAPAPSPVARATVTEEKEEEEKKRAAGNYYEVPFSTHSARASIRSSPRFGTMSHHSFFSRHNPHPHRVRHIQGLNGNPVCMVKDDWGVATSLFPHPLIKSQSGFRGFPLPLNPISPYESCSHQRKPGLLPEAWREELRELAAKVSLASKAKNTPELDTSVYEKPPEEEASRRKTLYSAQTGRIIPPSTKAYQRRTSTQRHAHHPQPLYDQELLVPPLPPPPQPLPPPPPPQPIPPPPPPNPYLHLTTPTSTPYLHPLPPTPTSTPYLHPIPPPLPPPPTSTPYLHPLPPPHIPTLYLHPLPPTSSSTIYPHPLPPTSTSTPCLHPISPPSTSTLYLHHLPPPSTSNIYLHPISPPSTSTLYLQHLPPPPASSSYHHPLPHHLQLTTHVSTSPPIPYLLSYIVYAIK</sequence>
<organism evidence="2 3">
    <name type="scientific">Muraenolepis orangiensis</name>
    <name type="common">Patagonian moray cod</name>
    <dbReference type="NCBI Taxonomy" id="630683"/>
    <lineage>
        <taxon>Eukaryota</taxon>
        <taxon>Metazoa</taxon>
        <taxon>Chordata</taxon>
        <taxon>Craniata</taxon>
        <taxon>Vertebrata</taxon>
        <taxon>Euteleostomi</taxon>
        <taxon>Actinopterygii</taxon>
        <taxon>Neopterygii</taxon>
        <taxon>Teleostei</taxon>
        <taxon>Neoteleostei</taxon>
        <taxon>Acanthomorphata</taxon>
        <taxon>Zeiogadaria</taxon>
        <taxon>Gadariae</taxon>
        <taxon>Gadiformes</taxon>
        <taxon>Muraenolepidoidei</taxon>
        <taxon>Muraenolepididae</taxon>
        <taxon>Muraenolepis</taxon>
    </lineage>
</organism>
<dbReference type="EMBL" id="JANIIK010000040">
    <property type="protein sequence ID" value="KAJ3607790.1"/>
    <property type="molecule type" value="Genomic_DNA"/>
</dbReference>
<feature type="region of interest" description="Disordered" evidence="1">
    <location>
        <begin position="1"/>
        <end position="35"/>
    </location>
</feature>
<accession>A0A9Q0ELT4</accession>
<dbReference type="Pfam" id="PF15256">
    <property type="entry name" value="SPATIAL"/>
    <property type="match status" value="1"/>
</dbReference>
<reference evidence="2" key="1">
    <citation type="submission" date="2022-07" db="EMBL/GenBank/DDBJ databases">
        <title>Chromosome-level genome of Muraenolepis orangiensis.</title>
        <authorList>
            <person name="Kim J."/>
        </authorList>
    </citation>
    <scope>NUCLEOTIDE SEQUENCE</scope>
    <source>
        <strain evidence="2">KU_S4_2022</strain>
        <tissue evidence="2">Muscle</tissue>
    </source>
</reference>
<feature type="compositionally biased region" description="Pro residues" evidence="1">
    <location>
        <begin position="262"/>
        <end position="282"/>
    </location>
</feature>
<dbReference type="PANTHER" id="PTHR33772:SF1">
    <property type="entry name" value="PROTEIN TBATA"/>
    <property type="match status" value="1"/>
</dbReference>
<dbReference type="OrthoDB" id="9982103at2759"/>
<evidence type="ECO:0000256" key="1">
    <source>
        <dbReference type="SAM" id="MobiDB-lite"/>
    </source>
</evidence>
<gene>
    <name evidence="2" type="ORF">NHX12_024841</name>
</gene>
<proteinExistence type="predicted"/>
<evidence type="ECO:0000313" key="3">
    <source>
        <dbReference type="Proteomes" id="UP001148018"/>
    </source>
</evidence>
<comment type="caution">
    <text evidence="2">The sequence shown here is derived from an EMBL/GenBank/DDBJ whole genome shotgun (WGS) entry which is preliminary data.</text>
</comment>
<feature type="compositionally biased region" description="Low complexity" evidence="1">
    <location>
        <begin position="1"/>
        <end position="19"/>
    </location>
</feature>
<keyword evidence="3" id="KW-1185">Reference proteome</keyword>
<protein>
    <submittedName>
        <fullName evidence="2">Uncharacterized protein</fullName>
    </submittedName>
</protein>
<dbReference type="InterPro" id="IPR037394">
    <property type="entry name" value="TBATA-like"/>
</dbReference>
<dbReference type="PANTHER" id="PTHR33772">
    <property type="entry name" value="THYMUS, BRAIN AND TESTES-ASSOCIATED"/>
    <property type="match status" value="1"/>
</dbReference>
<feature type="compositionally biased region" description="Low complexity" evidence="1">
    <location>
        <begin position="249"/>
        <end position="261"/>
    </location>
</feature>
<name>A0A9Q0ELT4_9TELE</name>
<feature type="region of interest" description="Disordered" evidence="1">
    <location>
        <begin position="160"/>
        <end position="282"/>
    </location>
</feature>
<dbReference type="Proteomes" id="UP001148018">
    <property type="component" value="Unassembled WGS sequence"/>
</dbReference>
<dbReference type="AlphaFoldDB" id="A0A9Q0ELT4"/>